<dbReference type="EMBL" id="JAHLJV010000252">
    <property type="protein sequence ID" value="KAK1561662.1"/>
    <property type="molecule type" value="Genomic_DNA"/>
</dbReference>
<dbReference type="Proteomes" id="UP001230504">
    <property type="component" value="Unassembled WGS sequence"/>
</dbReference>
<evidence type="ECO:0000256" key="1">
    <source>
        <dbReference type="SAM" id="SignalP"/>
    </source>
</evidence>
<dbReference type="GeneID" id="85443777"/>
<gene>
    <name evidence="2" type="ORF">LY79DRAFT_573991</name>
</gene>
<keyword evidence="3" id="KW-1185">Reference proteome</keyword>
<keyword evidence="1" id="KW-0732">Signal</keyword>
<evidence type="ECO:0000313" key="2">
    <source>
        <dbReference type="EMBL" id="KAK1561662.1"/>
    </source>
</evidence>
<dbReference type="AlphaFoldDB" id="A0AAD8UW85"/>
<feature type="signal peptide" evidence="1">
    <location>
        <begin position="1"/>
        <end position="17"/>
    </location>
</feature>
<accession>A0AAD8UW85</accession>
<comment type="caution">
    <text evidence="2">The sequence shown here is derived from an EMBL/GenBank/DDBJ whole genome shotgun (WGS) entry which is preliminary data.</text>
</comment>
<dbReference type="RefSeq" id="XP_060406787.1">
    <property type="nucleotide sequence ID" value="XM_060559537.1"/>
</dbReference>
<organism evidence="2 3">
    <name type="scientific">Colletotrichum navitas</name>
    <dbReference type="NCBI Taxonomy" id="681940"/>
    <lineage>
        <taxon>Eukaryota</taxon>
        <taxon>Fungi</taxon>
        <taxon>Dikarya</taxon>
        <taxon>Ascomycota</taxon>
        <taxon>Pezizomycotina</taxon>
        <taxon>Sordariomycetes</taxon>
        <taxon>Hypocreomycetidae</taxon>
        <taxon>Glomerellales</taxon>
        <taxon>Glomerellaceae</taxon>
        <taxon>Colletotrichum</taxon>
        <taxon>Colletotrichum graminicola species complex</taxon>
    </lineage>
</organism>
<evidence type="ECO:0000313" key="3">
    <source>
        <dbReference type="Proteomes" id="UP001230504"/>
    </source>
</evidence>
<feature type="chain" id="PRO_5042192278" evidence="1">
    <location>
        <begin position="18"/>
        <end position="75"/>
    </location>
</feature>
<name>A0AAD8UW85_9PEZI</name>
<reference evidence="2" key="1">
    <citation type="submission" date="2021-06" db="EMBL/GenBank/DDBJ databases">
        <title>Comparative genomics, transcriptomics and evolutionary studies reveal genomic signatures of adaptation to plant cell wall in hemibiotrophic fungi.</title>
        <authorList>
            <consortium name="DOE Joint Genome Institute"/>
            <person name="Baroncelli R."/>
            <person name="Diaz J.F."/>
            <person name="Benocci T."/>
            <person name="Peng M."/>
            <person name="Battaglia E."/>
            <person name="Haridas S."/>
            <person name="Andreopoulos W."/>
            <person name="Labutti K."/>
            <person name="Pangilinan J."/>
            <person name="Floch G.L."/>
            <person name="Makela M.R."/>
            <person name="Henrissat B."/>
            <person name="Grigoriev I.V."/>
            <person name="Crouch J.A."/>
            <person name="De Vries R.P."/>
            <person name="Sukno S.A."/>
            <person name="Thon M.R."/>
        </authorList>
    </citation>
    <scope>NUCLEOTIDE SEQUENCE</scope>
    <source>
        <strain evidence="2">CBS 125086</strain>
    </source>
</reference>
<sequence>MKLAALLTLLCATGINAGWYQCHCSRSGAFNQRATIGACRAIRGSDLISVGNTKECRLSNQNALATAFERVSHNM</sequence>
<protein>
    <submittedName>
        <fullName evidence="2">Uncharacterized protein</fullName>
    </submittedName>
</protein>
<proteinExistence type="predicted"/>